<comment type="similarity">
    <text evidence="3">Belongs to the LptF/LptG family.</text>
</comment>
<evidence type="ECO:0000256" key="9">
    <source>
        <dbReference type="SAM" id="Phobius"/>
    </source>
</evidence>
<evidence type="ECO:0000256" key="8">
    <source>
        <dbReference type="ARBA" id="ARBA00026081"/>
    </source>
</evidence>
<evidence type="ECO:0000256" key="4">
    <source>
        <dbReference type="ARBA" id="ARBA00022475"/>
    </source>
</evidence>
<protein>
    <submittedName>
        <fullName evidence="10">Lipopolysaccharide ABC transporter permease LptG</fullName>
    </submittedName>
</protein>
<feature type="transmembrane region" description="Helical" evidence="9">
    <location>
        <begin position="104"/>
        <end position="123"/>
    </location>
</feature>
<keyword evidence="11" id="KW-1185">Reference proteome</keyword>
<dbReference type="InterPro" id="IPR030923">
    <property type="entry name" value="LptG"/>
</dbReference>
<dbReference type="Pfam" id="PF03739">
    <property type="entry name" value="LptF_LptG"/>
    <property type="match status" value="1"/>
</dbReference>
<comment type="function">
    <text evidence="1">Part of the ABC transporter complex LptBFG involved in the translocation of lipopolysaccharide (LPS) from the inner membrane to the outer membrane.</text>
</comment>
<evidence type="ECO:0000256" key="6">
    <source>
        <dbReference type="ARBA" id="ARBA00022989"/>
    </source>
</evidence>
<comment type="subcellular location">
    <subcellularLocation>
        <location evidence="2">Cell membrane</location>
        <topology evidence="2">Multi-pass membrane protein</topology>
    </subcellularLocation>
</comment>
<reference evidence="10 11" key="1">
    <citation type="submission" date="2018-11" db="EMBL/GenBank/DDBJ databases">
        <title>Vibrio LJC006 sp. nov., isolated from seawater during the bloom of the enteromorpha.</title>
        <authorList>
            <person name="Liang J."/>
        </authorList>
    </citation>
    <scope>NUCLEOTIDE SEQUENCE [LARGE SCALE GENOMIC DNA]</scope>
    <source>
        <strain evidence="10 11">LJC006</strain>
    </source>
</reference>
<organism evidence="10 11">
    <name type="scientific">Vibrio viridaestus</name>
    <dbReference type="NCBI Taxonomy" id="2487322"/>
    <lineage>
        <taxon>Bacteria</taxon>
        <taxon>Pseudomonadati</taxon>
        <taxon>Pseudomonadota</taxon>
        <taxon>Gammaproteobacteria</taxon>
        <taxon>Vibrionales</taxon>
        <taxon>Vibrionaceae</taxon>
        <taxon>Vibrio</taxon>
    </lineage>
</organism>
<proteinExistence type="inferred from homology"/>
<keyword evidence="6 9" id="KW-1133">Transmembrane helix</keyword>
<dbReference type="RefSeq" id="WP_124938637.1">
    <property type="nucleotide sequence ID" value="NZ_RJVQ01000011.1"/>
</dbReference>
<feature type="transmembrane region" description="Helical" evidence="9">
    <location>
        <begin position="301"/>
        <end position="319"/>
    </location>
</feature>
<dbReference type="OrthoDB" id="9776227at2"/>
<comment type="subunit">
    <text evidence="8">Component of the lipopolysaccharide transport and assembly complex. The LptBFG transporter is composed of two ATP-binding proteins (LptB) and two transmembrane proteins (LptF and LptG).</text>
</comment>
<dbReference type="EMBL" id="RJVQ01000011">
    <property type="protein sequence ID" value="RQW61533.1"/>
    <property type="molecule type" value="Genomic_DNA"/>
</dbReference>
<feature type="transmembrane region" description="Helical" evidence="9">
    <location>
        <begin position="12"/>
        <end position="31"/>
    </location>
</feature>
<evidence type="ECO:0000256" key="2">
    <source>
        <dbReference type="ARBA" id="ARBA00004651"/>
    </source>
</evidence>
<dbReference type="PANTHER" id="PTHR33529">
    <property type="entry name" value="SLR0882 PROTEIN-RELATED"/>
    <property type="match status" value="1"/>
</dbReference>
<evidence type="ECO:0000256" key="5">
    <source>
        <dbReference type="ARBA" id="ARBA00022692"/>
    </source>
</evidence>
<keyword evidence="4" id="KW-1003">Cell membrane</keyword>
<gene>
    <name evidence="10" type="primary">lptG</name>
    <name evidence="10" type="ORF">EES38_18210</name>
</gene>
<dbReference type="AlphaFoldDB" id="A0A3N9TCW9"/>
<evidence type="ECO:0000256" key="3">
    <source>
        <dbReference type="ARBA" id="ARBA00007725"/>
    </source>
</evidence>
<sequence length="356" mass="39507">MFKIFDLYIGRTIVATSSIVLITFVGLSGIIKYVEQLRKVGQGSYDLLKALLFVVLSIPRDIEMFFPMAALLGALIGLGTLAASSELVVMQAAGFSKLKIGGSVLKTAVPLMILVTLLGEWGAPQAQKMARDLRTLSLSGGNLLSVRTGVWARDANDFIFLGKVNDDKIYGMNMWRFNADKKLEEVVFAERADYEGDNVWKLKKVHITHMENDVQISKEELPSYEWKTSLAPDKLAVVTVKPEELSLTGLYSYVHYLKESEQDATRYELAFWRKITQPFSIAVMMLMALSFIFGPLRSVTMGARILTGVVAGFTFYISSEFFGPMSLVYGFPPVIGAVAPSIVFLTVAVLLLRRKL</sequence>
<dbReference type="NCBIfam" id="TIGR04408">
    <property type="entry name" value="LptG_lptG"/>
    <property type="match status" value="1"/>
</dbReference>
<evidence type="ECO:0000313" key="10">
    <source>
        <dbReference type="EMBL" id="RQW61533.1"/>
    </source>
</evidence>
<comment type="caution">
    <text evidence="10">The sequence shown here is derived from an EMBL/GenBank/DDBJ whole genome shotgun (WGS) entry which is preliminary data.</text>
</comment>
<dbReference type="GO" id="GO:0055085">
    <property type="term" value="P:transmembrane transport"/>
    <property type="evidence" value="ECO:0007669"/>
    <property type="project" value="InterPro"/>
</dbReference>
<keyword evidence="7 9" id="KW-0472">Membrane</keyword>
<evidence type="ECO:0000256" key="7">
    <source>
        <dbReference type="ARBA" id="ARBA00023136"/>
    </source>
</evidence>
<dbReference type="InterPro" id="IPR005495">
    <property type="entry name" value="LptG/LptF_permease"/>
</dbReference>
<dbReference type="PANTHER" id="PTHR33529:SF2">
    <property type="entry name" value="LIPOPOLYSACCHARIDE EXPORT SYSTEM PERMEASE PROTEIN LPTG"/>
    <property type="match status" value="1"/>
</dbReference>
<dbReference type="Proteomes" id="UP000281112">
    <property type="component" value="Unassembled WGS sequence"/>
</dbReference>
<feature type="transmembrane region" description="Helical" evidence="9">
    <location>
        <begin position="331"/>
        <end position="352"/>
    </location>
</feature>
<dbReference type="GO" id="GO:0015920">
    <property type="term" value="P:lipopolysaccharide transport"/>
    <property type="evidence" value="ECO:0007669"/>
    <property type="project" value="TreeGrafter"/>
</dbReference>
<accession>A0A3N9TCW9</accession>
<evidence type="ECO:0000256" key="1">
    <source>
        <dbReference type="ARBA" id="ARBA00002265"/>
    </source>
</evidence>
<keyword evidence="5 9" id="KW-0812">Transmembrane</keyword>
<name>A0A3N9TCW9_9VIBR</name>
<evidence type="ECO:0000313" key="11">
    <source>
        <dbReference type="Proteomes" id="UP000281112"/>
    </source>
</evidence>
<feature type="transmembrane region" description="Helical" evidence="9">
    <location>
        <begin position="275"/>
        <end position="294"/>
    </location>
</feature>
<feature type="transmembrane region" description="Helical" evidence="9">
    <location>
        <begin position="65"/>
        <end position="83"/>
    </location>
</feature>
<dbReference type="GO" id="GO:0043190">
    <property type="term" value="C:ATP-binding cassette (ABC) transporter complex"/>
    <property type="evidence" value="ECO:0007669"/>
    <property type="project" value="InterPro"/>
</dbReference>